<dbReference type="InterPro" id="IPR032812">
    <property type="entry name" value="SbsA_Ig"/>
</dbReference>
<evidence type="ECO:0000256" key="5">
    <source>
        <dbReference type="SAM" id="Phobius"/>
    </source>
</evidence>
<dbReference type="OrthoDB" id="1525027at2"/>
<dbReference type="GO" id="GO:0007154">
    <property type="term" value="P:cell communication"/>
    <property type="evidence" value="ECO:0007669"/>
    <property type="project" value="InterPro"/>
</dbReference>
<dbReference type="Proteomes" id="UP000075583">
    <property type="component" value="Unassembled WGS sequence"/>
</dbReference>
<evidence type="ECO:0000313" key="9">
    <source>
        <dbReference type="Proteomes" id="UP000075583"/>
    </source>
</evidence>
<dbReference type="PROSITE" id="PS50093">
    <property type="entry name" value="PKD"/>
    <property type="match status" value="1"/>
</dbReference>
<dbReference type="SUPFAM" id="SSF63829">
    <property type="entry name" value="Calcium-dependent phosphotriesterase"/>
    <property type="match status" value="1"/>
</dbReference>
<organism evidence="8 9">
    <name type="scientific">Roseivirga ehrenbergii (strain DSM 102268 / JCM 13514 / KCTC 12282 / NCIMB 14502 / KMM 6017)</name>
    <dbReference type="NCBI Taxonomy" id="279360"/>
    <lineage>
        <taxon>Bacteria</taxon>
        <taxon>Pseudomonadati</taxon>
        <taxon>Bacteroidota</taxon>
        <taxon>Cytophagia</taxon>
        <taxon>Cytophagales</taxon>
        <taxon>Roseivirgaceae</taxon>
        <taxon>Roseivirga</taxon>
    </lineage>
</organism>
<dbReference type="PANTHER" id="PTHR11878:SF65">
    <property type="entry name" value="NA_CA-EXCHANGE PROTEIN, ISOFORM G"/>
    <property type="match status" value="1"/>
</dbReference>
<dbReference type="SMART" id="SM00112">
    <property type="entry name" value="CA"/>
    <property type="match status" value="2"/>
</dbReference>
<keyword evidence="9" id="KW-1185">Reference proteome</keyword>
<dbReference type="SUPFAM" id="SSF141072">
    <property type="entry name" value="CalX-like"/>
    <property type="match status" value="4"/>
</dbReference>
<dbReference type="Pfam" id="PF13585">
    <property type="entry name" value="CHU_C"/>
    <property type="match status" value="1"/>
</dbReference>
<comment type="caution">
    <text evidence="8">The sequence shown here is derived from an EMBL/GenBank/DDBJ whole genome shotgun (WGS) entry which is preliminary data.</text>
</comment>
<dbReference type="InterPro" id="IPR035986">
    <property type="entry name" value="PKD_dom_sf"/>
</dbReference>
<dbReference type="InterPro" id="IPR015943">
    <property type="entry name" value="WD40/YVTN_repeat-like_dom_sf"/>
</dbReference>
<evidence type="ECO:0000259" key="7">
    <source>
        <dbReference type="PROSITE" id="PS50268"/>
    </source>
</evidence>
<dbReference type="Pfam" id="PF03160">
    <property type="entry name" value="Calx-beta"/>
    <property type="match status" value="3"/>
</dbReference>
<dbReference type="GO" id="GO:0005509">
    <property type="term" value="F:calcium ion binding"/>
    <property type="evidence" value="ECO:0007669"/>
    <property type="project" value="InterPro"/>
</dbReference>
<dbReference type="NCBIfam" id="TIGR04131">
    <property type="entry name" value="Bac_Flav_CTERM"/>
    <property type="match status" value="1"/>
</dbReference>
<evidence type="ECO:0000256" key="2">
    <source>
        <dbReference type="ARBA" id="ARBA00022737"/>
    </source>
</evidence>
<dbReference type="CDD" id="cd11304">
    <property type="entry name" value="Cadherin_repeat"/>
    <property type="match status" value="1"/>
</dbReference>
<dbReference type="STRING" id="279360.MB14_11895"/>
<keyword evidence="2" id="KW-0677">Repeat</keyword>
<evidence type="ECO:0000259" key="6">
    <source>
        <dbReference type="PROSITE" id="PS50093"/>
    </source>
</evidence>
<dbReference type="SUPFAM" id="SSF50998">
    <property type="entry name" value="Quinoprotein alcohol dehydrogenase-like"/>
    <property type="match status" value="1"/>
</dbReference>
<dbReference type="InterPro" id="IPR038081">
    <property type="entry name" value="CalX-like_sf"/>
</dbReference>
<dbReference type="EMBL" id="LQZQ01000052">
    <property type="protein sequence ID" value="KYG71138.1"/>
    <property type="molecule type" value="Genomic_DNA"/>
</dbReference>
<feature type="domain" description="Cadherin" evidence="7">
    <location>
        <begin position="4655"/>
        <end position="4756"/>
    </location>
</feature>
<name>A0A150WX91_ROSEK</name>
<dbReference type="InterPro" id="IPR051171">
    <property type="entry name" value="CaCA"/>
</dbReference>
<keyword evidence="5" id="KW-1133">Transmembrane helix</keyword>
<keyword evidence="1" id="KW-0732">Signal</keyword>
<dbReference type="InterPro" id="IPR041286">
    <property type="entry name" value="MBG_2"/>
</dbReference>
<dbReference type="SUPFAM" id="SSF50978">
    <property type="entry name" value="WD40 repeat-like"/>
    <property type="match status" value="1"/>
</dbReference>
<sequence length="4957" mass="530943">MREKLRVYSLPTIEYRNINFMRRSTNTSSKSSKNNGVIYSFFGLLLFLSLSILPITATAQFTEQIGQDVIGIGERGELGDVVKFSGDGTTYITVEYIEDENNDVGVVSVYQQQSGAWVLMGSAINTEDVDGEIVTLAISDDGQTIAIGNAHDSTDQEREGTVKVYAFTGGDWVQQGNILRGNNIYDHFGISIDFSADATYLVVGAHRPKEETDDPDNIRARAGYVETYKKGNSGWSQVGSQLLSGLNVDTFGMTVKLSGDASRLFVSNWANAVSNANTVYTYKNDNDTWSGTGFLDGSGGLHGFDIATSFNGEILAIASYSSSSTGAVDVYKLRTDALGNPEWTAMGSRLEGASGEGFGNSIDLTPAGYTLFVGASNYQNETTDEVGAVKVYNFNGGEWVMQDLQITGQMDGDVLGHAVSASSDGLILAIGAPGVDANGMDRVGLVRVLADCPAGVTCTTQEVAVCGDSYDFSNGTSATTDGRYDIFETPTERVSYLVTFQSTEQGVDVFQNATIAQSGSVTYQANTNATGVLSFDKTQDFWVNLNALQDDLDGKSRSVFMWVKAENNTTTNQALFAVNAANGDNLSFIWIDPSSDNLEVNRGGSTNESASYNMGGNVWHYVGWTYDHNSGETVTYVDGIENDRFTTRTSVPNVTAQYSLGQEFDGNSISDLYNGEMAEISVWDEVLTGADIRQAMKARINNGHPKYNNLVGYYSVFGDCDDATDVLKDHSGKGNDGVMVNDFTVDFQNVQSIPGFNAIDWYENISWKKDGSEVSTAPVYTFDVAAGSYEFIATRSFIQSSDSWTLTTNTNATTVDLIADETLCEDDPITRTVSTSAVNYLDFEEGEFNRVDISNSLSKDLEGKSYSAFMWLNKESSIGSGNFDEILVFQDADVSNMSRFYIRSSEQLALWDGVNNSIFTAGTTALANDTWYFVGYTYDQTTGQTKVYVNGIEDGTGVLDLSLSASWFATIGAKLNDNGYEQEMDGKLAEITIWDKVLTQEEIADIMATAPAHNSPNLVAAYGTLPGIADNRLRDLTSNGHDGLISHPETMVITTEEVELTDYNALANSTFSWKKGEAEFGTDATGNITVEEGVTAYSVTYGTPLFQKSDEFSLSYTNLLPMQPVGKTVVASTNVTLEVEEIRGASYQWYKREEGFDDVNITGELLLRDIYRSPDGTIYSATSTAGIYYTTDEGNTWVIRNTAHGLLIDDIKEIKIFDDNIYAVQVNKAVSISKDGGNSFQTLFQVTPNASANLPQTVMKAEDGTIYIGALNGLHVSTDGGANFSKHSDVTGMVEVLYEVEGTLYVGSREGLFISNDNGATFIQKTITDGLAFNSIRDVYKSGNTLYVSTQTADFKDGAISISTDAGESFTKTITEANGFNGHLVNAIYEFAGQLFVGTSRGLFVSSDQGDSFSRFPSSDPFTKAVKSLNEYNGQLEVGTLVGLSIYKSNLRLEDQNGGSTNLIEGATTHQLTISNVTLEQNGNIYFVEVIKDGCKSQSDDVLLTVLDVPGITSVTPADGTTDIAIDTELSIEFSRPVSKGTGELKIINYATDALVQTFTADDLTIDGTTVSIASGVSLEYATQYYITLDADLVKGGNNIGNLAYADKDTWSFHTICEDLVLGQPEAQSAFAGGSITFSVPEVAGASYQWFKKEYKYSTIDAADIGFDHGIAFSGYAEGSNYYMRGHQSKSFYTSDYGETWIDISTNRSGSSIYADGNQVYQGGTDGIALSYDGGKTFKEIKKDENGLEGGNGSLWEVVFGKEDRVYAYYNDGFFVSTDRGESFAKKTITADGIQAVAVTQIREYDGAMYLTAYNGLYISKDGGDTFTRKTTANGLSSDYVSNIIKYNNLLFLVSTSGTGASAVDSIELSYDNGESFTSLSESTLGSTDIRNVSIGPDGKLYIATPEGLKISNSEGSYDLLSTANGLSSNDVKNVQVGSDGTIYAFTSEGLTVIESSIGMEGSSDLTVQNAISGATTASLTISNLTEDLDQTEYFVVVTKGDCVEISDLATLTLSTCPPLITSQPTDQAGLEGTSVTFSIPEIAGADYQWNRIVNEANPEAINTSTGANLPRDFLQSSYAADGNLLVGTSEGLGILRADASEWEIVSTTTSESFPNDDVEDVFYHNGNIYAATNRGGVAILREGTTDWEIVDRYTGNGFPNLGSNNATTFVSVVDGDLYVGTFSYGLMILKEGSSQWEQHNTRSGSATTNFPNNIINDVFVQDEVIYVATHGGLAILRPESSEWEVHNVDSGNNYPNNLTSSVFIDEETIYAGTSGGLAILRADESAWEVHNTSNGNGFPNNNANKGALYVYNGTVYYAGGGAGLGILRPEAMQWEVINSTSENPLPNNTIKKMSFSDGVLYLATGNGIGSIQLSESIENNANADANDQMTGADSNSLTINNITTDTDQSEYFVIVTKGDCEERSETVMLNVTEPLPALDISSTSPSATEDAEIERNNLFIYFDEEIVAGEGTLTVYRASDDSEFGSVTAEDMSIANAVTTPWVRATFANNWEASTEYYVQLSAGFIKNAAGTKLIEAIDDKTTFTFTGESFAENIITRFFPSAGSNTYAADSEEDLVLYTSENVGISRDPIGAFRIYKASNDELVKTIEFGGENDRDLDYGDGEPQIRFEFEEGELEPGTEYYVLLDDGFIVTEERARYHVGISDANSWRFTTLSLPSTPILTNTSPATVATDVSITANITLTYSENVQTYVYGEGGDAANNVVLYDANDNIVETFAANTLSFSGSKVTINPTSDLAYNTAYYVLIDNEAFISNNGVKTEAVTDPTTISFTTAGQPNTAPVATNVTLSGNLEANQQLTGNYDYSDVDTDAESGSTLQWFVADDASGANRTAISGATASTFTLTSSEVGKFITFGVTPNDGSDAGSQAFATYAGPVVAAVVPTIVSTVPADGAIDLAKDANLSFVLSESVTKGTGNITLTPVTGTATVIDVTSAEVTVSGTNVSIDPSTDLLEGQFYTVTFDAAAFVDADGNNSAGLTSQSAWNFTVKEANVAPVAQGVSIKKSLVVDGVLEGSYTYSDANDDPESGTTFQWYRADNSAGANRVAIAGATTKSYTVVNDDNGKYVSFEVTPSDGTLTGTAEESTFFGSIVINDGFTNIAPAFTSDAVTTVMDNETYTYTVTYEDLNNDVPILSIEVGPIWLTANGFVLSGNPSSADVGEHSVQLELADQFDDKTYQEFTITVLASNTAPSVNGVEVSGTTTIDEVLTATYNFIDAESDADNSSFKWYRSDDNSGTGKTEIAGANTINYVLTAADAGKYISFEVTPNDGKVNGTAIESVAVGPITKKRPSLSLSAIAKTYGDADFDLLATTNSSGAITYTLNNDQTGAAINGSTVTLGNVGEITVNVNLAEDAEYAARQVQGTITVGKKAIELTATNLSKEVGDSDPTLQFTVTNGSIVGSDEVVTVSRDAGEAPGTYAINLTYGADATNYEITAVPGVFTISQRSLTITAQAATKTYGDADPAFNYSFTQGALQNGDELSGAITRINGEDVGSYALESSLFNPNYNISFVSADLTIEKADLIATADDQTKYLREANPELTITYSGFVNGDSKANITEPTIATTANESSPVGTYAITLSGGAASNYNLNLVNGTLAVEQKPFITTWEITSRDVNRSRTLFNTLGNHTYLYDIDWGDGTVETNQTGAASHTYVAEGTYTVKVSGQFPQFELSFSRLRSVEQWGDIEWKSMEGAFIAADFDINATDAPNLTQVTSMKRMFERTFVGNPDLTSWDVSTVTDMSEMFKESDFNGNISGWNVSAVTDMSYMFAQAEKFNSSISNWNTSAVQDMSYMFSYAQSFDQPIDAWDVSSVTSMSSMFADASLFNQDLNSWNVSNVTTMEKMFDNAELFNGNITGWDVSSVTDMSNMFDDAKVFNQDIDGWDVSNVTEMNAMFNDADGFNQDLNSWNVSKVETFQAMFQNNDTFNGYISNWDVSNATKLERMFEDAHSFNRDIGNWQPTNAENLTAMFRDARSFNQDIGSWRFPNADRLNQMFYEAAAFNQDISTWETGNIVDMSSMFENAESFNQNIGNWDVSSVTSFGSMFRGTRAFNQDISGWDMSAATGINSMFKNAAVFNQDISGWTFSADLSSMSSVFENATAFNQNLSSWDVTNIDGMYAIFSNTGMSVTSYDATLIGWAAQEVKDDVEFGVEGLQYCAGASARQSLIDNFNWTIENDSQSCTATVTIADVSANEDDGAITVALTSDAFVVGGFTVDVSTADGTAIAGTDYTAVTSQTITFAGTVGETQTFTITPTADSDVEGNETLTISMSNLVTGADNTVTITDEATITILNDDVPVVSFNTTAQSNAESLTNSSIVVNLDQAGLSAATVDYTVTGTATGGGVDYTLANGTVSFAAGDLSKTIDLTIVDDALIEENETVVITLSNASGASLGTNTVYTYTIVNNDAQVTIEDVSQLEDGESFLVTATLEGTIEGGFTVDLLTADGTATVADGDYTAVSGATLTFSGTDGEVQKLDIAPGVDSKLEADETFTVSLSNLAGTTANVVITDQAILTIKNDDAAAVTLAEASGNEGGGAITITATLDNAVQGGFTVEVNTADGTATLADSDYTAVVGKTLTFAGTAGETQTFTVTPINDLVIEANETLTVSMSNMSRSLAVDISDEATVTIVNDDFNNAPTDITLSESSIAENNTLNAAIGTLTTADADAGNTHTYALVSGAGDTDNASFTVAGSTLKANNTSFNFEDKASYSVRIETNDGEGGTFVKAFEITVTNVNEAPFTLSLTNATIEEADDAQEVGLLMSLDPDNGDIFTYSLVAGAGDDDNAQFAISGNTLSTAGAIDFEDGASRSIRVQVADAGGLTFEQTFSITIEDVVAEPVREYTQNQPGADVKNVFSPNGDGVNETWVIEDLLDNPFNQVKIFAQGGKLIYSKVNYSNDWAGTFKENPVPDGTYYYEILIYADAQSTTPARTIKGFLTIIRNR</sequence>
<dbReference type="PROSITE" id="PS50268">
    <property type="entry name" value="CADHERIN_2"/>
    <property type="match status" value="2"/>
</dbReference>
<dbReference type="InterPro" id="IPR003644">
    <property type="entry name" value="Calx_beta"/>
</dbReference>
<dbReference type="InterPro" id="IPR011047">
    <property type="entry name" value="Quinoprotein_ADH-like_sf"/>
</dbReference>
<dbReference type="Gene3D" id="2.60.120.200">
    <property type="match status" value="2"/>
</dbReference>
<dbReference type="Pfam" id="PF13385">
    <property type="entry name" value="Laminin_G_3"/>
    <property type="match status" value="2"/>
</dbReference>
<dbReference type="InterPro" id="IPR005046">
    <property type="entry name" value="DUF285"/>
</dbReference>
<evidence type="ECO:0000313" key="8">
    <source>
        <dbReference type="EMBL" id="KYG71138.1"/>
    </source>
</evidence>
<dbReference type="RefSeq" id="WP_062594226.1">
    <property type="nucleotide sequence ID" value="NZ_LQZQ01000052.1"/>
</dbReference>
<keyword evidence="5" id="KW-0812">Transmembrane</keyword>
<dbReference type="GO" id="GO:0016020">
    <property type="term" value="C:membrane"/>
    <property type="evidence" value="ECO:0007669"/>
    <property type="project" value="InterPro"/>
</dbReference>
<dbReference type="SUPFAM" id="SSF49299">
    <property type="entry name" value="PKD domain"/>
    <property type="match status" value="1"/>
</dbReference>
<dbReference type="Pfam" id="PF18676">
    <property type="entry name" value="MBG_2"/>
    <property type="match status" value="3"/>
</dbReference>
<dbReference type="InterPro" id="IPR015919">
    <property type="entry name" value="Cadherin-like_sf"/>
</dbReference>
<evidence type="ECO:0000256" key="1">
    <source>
        <dbReference type="ARBA" id="ARBA00022729"/>
    </source>
</evidence>
<dbReference type="Gene3D" id="2.60.40.2030">
    <property type="match status" value="4"/>
</dbReference>
<dbReference type="Pfam" id="PF03382">
    <property type="entry name" value="DUF285"/>
    <property type="match status" value="3"/>
</dbReference>
<dbReference type="PANTHER" id="PTHR11878">
    <property type="entry name" value="SODIUM/CALCIUM EXCHANGER"/>
    <property type="match status" value="1"/>
</dbReference>
<dbReference type="InterPro" id="IPR036322">
    <property type="entry name" value="WD40_repeat_dom_sf"/>
</dbReference>
<dbReference type="InterPro" id="IPR013320">
    <property type="entry name" value="ConA-like_dom_sf"/>
</dbReference>
<dbReference type="Gene3D" id="2.130.10.10">
    <property type="entry name" value="YVTN repeat-like/Quinoprotein amine dehydrogenase"/>
    <property type="match status" value="5"/>
</dbReference>
<dbReference type="GO" id="GO:0004553">
    <property type="term" value="F:hydrolase activity, hydrolyzing O-glycosyl compounds"/>
    <property type="evidence" value="ECO:0007669"/>
    <property type="project" value="UniProtKB-ARBA"/>
</dbReference>
<dbReference type="Gene3D" id="2.60.40.2700">
    <property type="match status" value="3"/>
</dbReference>
<feature type="domain" description="PKD" evidence="6">
    <location>
        <begin position="3643"/>
        <end position="3681"/>
    </location>
</feature>
<dbReference type="InterPro" id="IPR026341">
    <property type="entry name" value="T9SS_type_B"/>
</dbReference>
<reference evidence="8" key="1">
    <citation type="submission" date="2016-01" db="EMBL/GenBank/DDBJ databases">
        <title>Genome sequencing of Roseivirga ehrenbergii KMM 6017.</title>
        <authorList>
            <person name="Selvaratnam C."/>
            <person name="Thevarajoo S."/>
            <person name="Goh K.M."/>
            <person name="Ee R."/>
            <person name="Chan K.-G."/>
            <person name="Chong C.S."/>
        </authorList>
    </citation>
    <scope>NUCLEOTIDE SEQUENCE [LARGE SCALE GENOMIC DNA]</scope>
    <source>
        <strain evidence="8">KMM 6017</strain>
    </source>
</reference>
<dbReference type="SUPFAM" id="SSF49899">
    <property type="entry name" value="Concanavalin A-like lectins/glucanases"/>
    <property type="match status" value="2"/>
</dbReference>
<keyword evidence="3" id="KW-0106">Calcium</keyword>
<dbReference type="SUPFAM" id="SSF110296">
    <property type="entry name" value="Oligoxyloglucan reducing end-specific cellobiohydrolase"/>
    <property type="match status" value="2"/>
</dbReference>
<dbReference type="InterPro" id="IPR013783">
    <property type="entry name" value="Ig-like_fold"/>
</dbReference>
<dbReference type="GO" id="GO:0030001">
    <property type="term" value="P:metal ion transport"/>
    <property type="evidence" value="ECO:0007669"/>
    <property type="project" value="TreeGrafter"/>
</dbReference>
<dbReference type="Gene3D" id="2.60.40.10">
    <property type="entry name" value="Immunoglobulins"/>
    <property type="match status" value="1"/>
</dbReference>
<dbReference type="SUPFAM" id="SSF49313">
    <property type="entry name" value="Cadherin-like"/>
    <property type="match status" value="2"/>
</dbReference>
<evidence type="ECO:0000256" key="3">
    <source>
        <dbReference type="ARBA" id="ARBA00022837"/>
    </source>
</evidence>
<feature type="transmembrane region" description="Helical" evidence="5">
    <location>
        <begin position="37"/>
        <end position="57"/>
    </location>
</feature>
<proteinExistence type="predicted"/>
<dbReference type="GO" id="GO:0005975">
    <property type="term" value="P:carbohydrate metabolic process"/>
    <property type="evidence" value="ECO:0007669"/>
    <property type="project" value="UniProtKB-ARBA"/>
</dbReference>
<evidence type="ECO:0000256" key="4">
    <source>
        <dbReference type="ARBA" id="ARBA00023065"/>
    </source>
</evidence>
<dbReference type="InterPro" id="IPR002126">
    <property type="entry name" value="Cadherin-like_dom"/>
</dbReference>
<protein>
    <submittedName>
        <fullName evidence="8">Uncharacterized protein</fullName>
    </submittedName>
</protein>
<keyword evidence="5" id="KW-0472">Membrane</keyword>
<dbReference type="SUPFAM" id="SSF141571">
    <property type="entry name" value="Pentapeptide repeat-like"/>
    <property type="match status" value="1"/>
</dbReference>
<dbReference type="Pfam" id="PF13205">
    <property type="entry name" value="Big_5"/>
    <property type="match status" value="4"/>
</dbReference>
<dbReference type="SMART" id="SM00237">
    <property type="entry name" value="Calx_beta"/>
    <property type="match status" value="4"/>
</dbReference>
<gene>
    <name evidence="8" type="ORF">MB14_11895</name>
</gene>
<keyword evidence="4" id="KW-0813">Transport</keyword>
<dbReference type="Gene3D" id="2.60.40.60">
    <property type="entry name" value="Cadherins"/>
    <property type="match status" value="2"/>
</dbReference>
<dbReference type="NCBIfam" id="TIGR02167">
    <property type="entry name" value="Liste_lipo_26"/>
    <property type="match status" value="3"/>
</dbReference>
<dbReference type="InterPro" id="IPR011889">
    <property type="entry name" value="Liste_lipo_26"/>
</dbReference>
<dbReference type="Gene3D" id="3.30.160.710">
    <property type="match status" value="1"/>
</dbReference>
<feature type="domain" description="Cadherin" evidence="7">
    <location>
        <begin position="4765"/>
        <end position="4855"/>
    </location>
</feature>
<dbReference type="GO" id="GO:0007156">
    <property type="term" value="P:homophilic cell adhesion via plasma membrane adhesion molecules"/>
    <property type="evidence" value="ECO:0007669"/>
    <property type="project" value="InterPro"/>
</dbReference>
<dbReference type="CDD" id="cd00146">
    <property type="entry name" value="PKD"/>
    <property type="match status" value="1"/>
</dbReference>
<dbReference type="InterPro" id="IPR000601">
    <property type="entry name" value="PKD_dom"/>
</dbReference>
<keyword evidence="4" id="KW-0406">Ion transport</keyword>
<accession>A0A150WX91</accession>